<dbReference type="AlphaFoldDB" id="A0A1X7I719"/>
<evidence type="ECO:0000313" key="3">
    <source>
        <dbReference type="Proteomes" id="UP000193804"/>
    </source>
</evidence>
<keyword evidence="1" id="KW-1133">Transmembrane helix</keyword>
<dbReference type="OrthoDB" id="839902at2"/>
<dbReference type="Proteomes" id="UP000193804">
    <property type="component" value="Unassembled WGS sequence"/>
</dbReference>
<feature type="transmembrane region" description="Helical" evidence="1">
    <location>
        <begin position="33"/>
        <end position="51"/>
    </location>
</feature>
<accession>A0A1X7I719</accession>
<evidence type="ECO:0000313" key="2">
    <source>
        <dbReference type="EMBL" id="SMG10394.1"/>
    </source>
</evidence>
<proteinExistence type="predicted"/>
<keyword evidence="1" id="KW-0472">Membrane</keyword>
<sequence length="61" mass="6386">MQVHGKAGTAGGTLLTVLVNLQSADIIKTCILAAVGALVSFCMSLAMKWVVKKINKKGRSL</sequence>
<dbReference type="EMBL" id="FXAW01000001">
    <property type="protein sequence ID" value="SMG10394.1"/>
    <property type="molecule type" value="Genomic_DNA"/>
</dbReference>
<name>A0A1X7I719_9BACT</name>
<evidence type="ECO:0000256" key="1">
    <source>
        <dbReference type="SAM" id="Phobius"/>
    </source>
</evidence>
<dbReference type="STRING" id="1028.SAMN05661096_00316"/>
<keyword evidence="1" id="KW-0812">Transmembrane</keyword>
<reference evidence="3" key="1">
    <citation type="submission" date="2017-04" db="EMBL/GenBank/DDBJ databases">
        <authorList>
            <person name="Varghese N."/>
            <person name="Submissions S."/>
        </authorList>
    </citation>
    <scope>NUCLEOTIDE SEQUENCE [LARGE SCALE GENOMIC DNA]</scope>
    <source>
        <strain evidence="3">DSM 4125</strain>
    </source>
</reference>
<gene>
    <name evidence="2" type="ORF">SAMN05661096_00316</name>
</gene>
<organism evidence="2 3">
    <name type="scientific">Marivirga sericea</name>
    <dbReference type="NCBI Taxonomy" id="1028"/>
    <lineage>
        <taxon>Bacteria</taxon>
        <taxon>Pseudomonadati</taxon>
        <taxon>Bacteroidota</taxon>
        <taxon>Cytophagia</taxon>
        <taxon>Cytophagales</taxon>
        <taxon>Marivirgaceae</taxon>
        <taxon>Marivirga</taxon>
    </lineage>
</organism>
<keyword evidence="3" id="KW-1185">Reference proteome</keyword>
<protein>
    <submittedName>
        <fullName evidence="2">Uncharacterized protein</fullName>
    </submittedName>
</protein>